<protein>
    <submittedName>
        <fullName evidence="6">Helix-turn-helix domain-containing protein</fullName>
    </submittedName>
</protein>
<comment type="similarity">
    <text evidence="1">Belongs to the SorC transcriptional regulatory family.</text>
</comment>
<sequence length="313" mass="34035">MDITKRAQMIRVVELYYLQNMTQQEIANAVGISRPTVSRLLDDARNQDIVEIKINIAEDVDVKLSNQIRKVLGIKEAIVVDTHETEEGIILEKTAHMAAEYLSGVVRENYVVGVSWGRAMNALANSIEPHKVENFKVVQLAGGLGGPDSKFDGSNVAYTLASKFGGSCYCIFGPAILPNANMVEELWQVPAVRETLELASRADVYITGIGTLNESSSLSRAGYLDEKGRKSLMEQGASAHLLARILRKDGSELTEFNYRVLSIALECLKGNNLSIGVAVTAKKAEAVCTVTKGGYLNVIIIDKSCAEAILKNS</sequence>
<organism evidence="6 7">
    <name type="scientific">Clostridium porci</name>
    <dbReference type="NCBI Taxonomy" id="2605778"/>
    <lineage>
        <taxon>Bacteria</taxon>
        <taxon>Bacillati</taxon>
        <taxon>Bacillota</taxon>
        <taxon>Clostridia</taxon>
        <taxon>Eubacteriales</taxon>
        <taxon>Clostridiaceae</taxon>
        <taxon>Clostridium</taxon>
    </lineage>
</organism>
<dbReference type="PANTHER" id="PTHR34294">
    <property type="entry name" value="TRANSCRIPTIONAL REGULATOR-RELATED"/>
    <property type="match status" value="1"/>
</dbReference>
<dbReference type="InterPro" id="IPR007324">
    <property type="entry name" value="Sugar-bd_dom_put"/>
</dbReference>
<evidence type="ECO:0000256" key="1">
    <source>
        <dbReference type="ARBA" id="ARBA00010466"/>
    </source>
</evidence>
<dbReference type="GO" id="GO:0003700">
    <property type="term" value="F:DNA-binding transcription factor activity"/>
    <property type="evidence" value="ECO:0007669"/>
    <property type="project" value="InterPro"/>
</dbReference>
<evidence type="ECO:0000313" key="7">
    <source>
        <dbReference type="Proteomes" id="UP000429958"/>
    </source>
</evidence>
<evidence type="ECO:0000256" key="2">
    <source>
        <dbReference type="ARBA" id="ARBA00023015"/>
    </source>
</evidence>
<dbReference type="GO" id="GO:0003677">
    <property type="term" value="F:DNA binding"/>
    <property type="evidence" value="ECO:0007669"/>
    <property type="project" value="UniProtKB-KW"/>
</dbReference>
<name>A0A7X2TDG0_9CLOT</name>
<keyword evidence="7" id="KW-1185">Reference proteome</keyword>
<dbReference type="AlphaFoldDB" id="A0A7X2TDG0"/>
<keyword evidence="2" id="KW-0805">Transcription regulation</keyword>
<keyword evidence="3" id="KW-0238">DNA-binding</keyword>
<dbReference type="InterPro" id="IPR037171">
    <property type="entry name" value="NagB/RpiA_transferase-like"/>
</dbReference>
<dbReference type="SUPFAM" id="SSF100950">
    <property type="entry name" value="NagB/RpiA/CoA transferase-like"/>
    <property type="match status" value="1"/>
</dbReference>
<dbReference type="PANTHER" id="PTHR34294:SF1">
    <property type="entry name" value="TRANSCRIPTIONAL REGULATOR LSRR"/>
    <property type="match status" value="1"/>
</dbReference>
<evidence type="ECO:0000259" key="5">
    <source>
        <dbReference type="PROSITE" id="PS51063"/>
    </source>
</evidence>
<accession>A0A7X2TDG0</accession>
<dbReference type="EMBL" id="VUMD01000008">
    <property type="protein sequence ID" value="MSS37103.1"/>
    <property type="molecule type" value="Genomic_DNA"/>
</dbReference>
<evidence type="ECO:0000313" key="6">
    <source>
        <dbReference type="EMBL" id="MSS37103.1"/>
    </source>
</evidence>
<dbReference type="InterPro" id="IPR036390">
    <property type="entry name" value="WH_DNA-bd_sf"/>
</dbReference>
<dbReference type="Pfam" id="PF04545">
    <property type="entry name" value="Sigma70_r4"/>
    <property type="match status" value="1"/>
</dbReference>
<dbReference type="Proteomes" id="UP000429958">
    <property type="component" value="Unassembled WGS sequence"/>
</dbReference>
<dbReference type="GO" id="GO:0030246">
    <property type="term" value="F:carbohydrate binding"/>
    <property type="evidence" value="ECO:0007669"/>
    <property type="project" value="InterPro"/>
</dbReference>
<dbReference type="InterPro" id="IPR012318">
    <property type="entry name" value="HTH_CRP"/>
</dbReference>
<dbReference type="InterPro" id="IPR007630">
    <property type="entry name" value="RNA_pol_sigma70_r4"/>
</dbReference>
<comment type="caution">
    <text evidence="6">The sequence shown here is derived from an EMBL/GenBank/DDBJ whole genome shotgun (WGS) entry which is preliminary data.</text>
</comment>
<evidence type="ECO:0000256" key="3">
    <source>
        <dbReference type="ARBA" id="ARBA00023125"/>
    </source>
</evidence>
<proteinExistence type="inferred from homology"/>
<dbReference type="InterPro" id="IPR036388">
    <property type="entry name" value="WH-like_DNA-bd_sf"/>
</dbReference>
<dbReference type="SUPFAM" id="SSF46785">
    <property type="entry name" value="Winged helix' DNA-binding domain"/>
    <property type="match status" value="1"/>
</dbReference>
<dbReference type="Gene3D" id="1.10.10.10">
    <property type="entry name" value="Winged helix-like DNA-binding domain superfamily/Winged helix DNA-binding domain"/>
    <property type="match status" value="1"/>
</dbReference>
<feature type="domain" description="HTH crp-type" evidence="5">
    <location>
        <begin position="1"/>
        <end position="78"/>
    </location>
</feature>
<dbReference type="Gene3D" id="3.40.50.1360">
    <property type="match status" value="1"/>
</dbReference>
<dbReference type="InterPro" id="IPR051054">
    <property type="entry name" value="SorC_transcr_regulators"/>
</dbReference>
<dbReference type="PROSITE" id="PS51063">
    <property type="entry name" value="HTH_CRP_2"/>
    <property type="match status" value="1"/>
</dbReference>
<reference evidence="6 7" key="1">
    <citation type="submission" date="2019-08" db="EMBL/GenBank/DDBJ databases">
        <title>In-depth cultivation of the pig gut microbiome towards novel bacterial diversity and tailored functional studies.</title>
        <authorList>
            <person name="Wylensek D."/>
            <person name="Hitch T.C.A."/>
            <person name="Clavel T."/>
        </authorList>
    </citation>
    <scope>NUCLEOTIDE SEQUENCE [LARGE SCALE GENOMIC DNA]</scope>
    <source>
        <strain evidence="6 7">WCA-389-WT-23D1</strain>
    </source>
</reference>
<gene>
    <name evidence="6" type="ORF">FYJ39_11070</name>
</gene>
<keyword evidence="4" id="KW-0804">Transcription</keyword>
<dbReference type="Pfam" id="PF04198">
    <property type="entry name" value="Sugar-bind"/>
    <property type="match status" value="1"/>
</dbReference>
<dbReference type="RefSeq" id="WP_154472529.1">
    <property type="nucleotide sequence ID" value="NZ_VUMD01000008.1"/>
</dbReference>
<evidence type="ECO:0000256" key="4">
    <source>
        <dbReference type="ARBA" id="ARBA00023163"/>
    </source>
</evidence>
<dbReference type="GO" id="GO:0006352">
    <property type="term" value="P:DNA-templated transcription initiation"/>
    <property type="evidence" value="ECO:0007669"/>
    <property type="project" value="InterPro"/>
</dbReference>